<evidence type="ECO:0000256" key="7">
    <source>
        <dbReference type="ARBA" id="ARBA00023125"/>
    </source>
</evidence>
<feature type="domain" description="C2H2-type" evidence="12">
    <location>
        <begin position="210"/>
        <end position="238"/>
    </location>
</feature>
<evidence type="ECO:0000256" key="8">
    <source>
        <dbReference type="ARBA" id="ARBA00023163"/>
    </source>
</evidence>
<evidence type="ECO:0000313" key="13">
    <source>
        <dbReference type="EMBL" id="EEN46838.1"/>
    </source>
</evidence>
<dbReference type="Pfam" id="PF00096">
    <property type="entry name" value="zf-C2H2"/>
    <property type="match status" value="2"/>
</dbReference>
<sequence length="407" mass="46150">MDVAPSEEVMTQQASPNPTAQQTETVTDKNESNTGIVKEAKMQNSSTDIELISEVVPVTVKTKSCEEENDVQTIQEEKSGDDHISGDKEKVKESEEKVKKSEENADKTSNKDAVRDVGGLETTDVRQSMSETIDDENERGGDDVEDMVCESENDDIGKSLEEGSEETMSEPCKDTSTGKQQFSCSQCSKHFKIRKRFETHMKKVHKHKFLHCQICKKGYESQDILDEHLMKSHTIKKTKGRPRFVGPFTCEVCQKVFEKRKTFTNHRRTCGTNKVYYPCQSCSKVFERSDSLKHHTQKYHSESYNSNEALNYHKRAHHGMDKVYTCTDCATEFHVREAYNHHMKSHKNASKMDAVIDLVVEGPKADPEGEVKKEEMPEVIVEDKETMTEVAGTSQEVATIIFVPLTS</sequence>
<dbReference type="SMART" id="SM00355">
    <property type="entry name" value="ZnF_C2H2"/>
    <property type="match status" value="5"/>
</dbReference>
<keyword evidence="5" id="KW-0862">Zinc</keyword>
<dbReference type="GO" id="GO:0003677">
    <property type="term" value="F:DNA binding"/>
    <property type="evidence" value="ECO:0007669"/>
    <property type="project" value="UniProtKB-KW"/>
</dbReference>
<evidence type="ECO:0000256" key="11">
    <source>
        <dbReference type="SAM" id="MobiDB-lite"/>
    </source>
</evidence>
<dbReference type="PROSITE" id="PS00028">
    <property type="entry name" value="ZINC_FINGER_C2H2_1"/>
    <property type="match status" value="4"/>
</dbReference>
<dbReference type="GO" id="GO:0005634">
    <property type="term" value="C:nucleus"/>
    <property type="evidence" value="ECO:0007669"/>
    <property type="project" value="UniProtKB-SubCell"/>
</dbReference>
<proteinExistence type="predicted"/>
<feature type="compositionally biased region" description="Acidic residues" evidence="11">
    <location>
        <begin position="132"/>
        <end position="146"/>
    </location>
</feature>
<feature type="domain" description="C2H2-type" evidence="12">
    <location>
        <begin position="277"/>
        <end position="305"/>
    </location>
</feature>
<evidence type="ECO:0000256" key="9">
    <source>
        <dbReference type="ARBA" id="ARBA00023242"/>
    </source>
</evidence>
<dbReference type="Gene3D" id="3.30.160.60">
    <property type="entry name" value="Classic Zinc Finger"/>
    <property type="match status" value="3"/>
</dbReference>
<evidence type="ECO:0000256" key="10">
    <source>
        <dbReference type="PROSITE-ProRule" id="PRU00042"/>
    </source>
</evidence>
<feature type="compositionally biased region" description="Basic and acidic residues" evidence="11">
    <location>
        <begin position="75"/>
        <end position="115"/>
    </location>
</feature>
<feature type="domain" description="C2H2-type" evidence="12">
    <location>
        <begin position="248"/>
        <end position="278"/>
    </location>
</feature>
<dbReference type="EMBL" id="GG666639">
    <property type="protein sequence ID" value="EEN46838.1"/>
    <property type="molecule type" value="Genomic_DNA"/>
</dbReference>
<dbReference type="SUPFAM" id="SSF57667">
    <property type="entry name" value="beta-beta-alpha zinc fingers"/>
    <property type="match status" value="2"/>
</dbReference>
<dbReference type="AlphaFoldDB" id="C3ZKT7"/>
<comment type="subcellular location">
    <subcellularLocation>
        <location evidence="1">Nucleus</location>
    </subcellularLocation>
</comment>
<feature type="domain" description="C2H2-type" evidence="12">
    <location>
        <begin position="324"/>
        <end position="351"/>
    </location>
</feature>
<keyword evidence="4 10" id="KW-0863">Zinc-finger</keyword>
<keyword evidence="9" id="KW-0539">Nucleus</keyword>
<evidence type="ECO:0000256" key="3">
    <source>
        <dbReference type="ARBA" id="ARBA00022737"/>
    </source>
</evidence>
<feature type="region of interest" description="Disordered" evidence="11">
    <location>
        <begin position="61"/>
        <end position="146"/>
    </location>
</feature>
<keyword evidence="8" id="KW-0804">Transcription</keyword>
<evidence type="ECO:0000259" key="12">
    <source>
        <dbReference type="PROSITE" id="PS50157"/>
    </source>
</evidence>
<organism>
    <name type="scientific">Branchiostoma floridae</name>
    <name type="common">Florida lancelet</name>
    <name type="synonym">Amphioxus</name>
    <dbReference type="NCBI Taxonomy" id="7739"/>
    <lineage>
        <taxon>Eukaryota</taxon>
        <taxon>Metazoa</taxon>
        <taxon>Chordata</taxon>
        <taxon>Cephalochordata</taxon>
        <taxon>Leptocardii</taxon>
        <taxon>Amphioxiformes</taxon>
        <taxon>Branchiostomatidae</taxon>
        <taxon>Branchiostoma</taxon>
    </lineage>
</organism>
<dbReference type="PANTHER" id="PTHR24384">
    <property type="entry name" value="FINGER PUTATIVE TRANSCRIPTION FACTOR FAMILY-RELATED"/>
    <property type="match status" value="1"/>
</dbReference>
<dbReference type="eggNOG" id="KOG1721">
    <property type="taxonomic scope" value="Eukaryota"/>
</dbReference>
<dbReference type="InterPro" id="IPR050752">
    <property type="entry name" value="C2H2-ZF_domain"/>
</dbReference>
<name>C3ZKT7_BRAFL</name>
<dbReference type="GO" id="GO:0008270">
    <property type="term" value="F:zinc ion binding"/>
    <property type="evidence" value="ECO:0007669"/>
    <property type="project" value="UniProtKB-KW"/>
</dbReference>
<keyword evidence="2" id="KW-0479">Metal-binding</keyword>
<dbReference type="FunFam" id="3.30.160.60:FF:004458">
    <property type="match status" value="1"/>
</dbReference>
<keyword evidence="6" id="KW-0805">Transcription regulation</keyword>
<evidence type="ECO:0000256" key="6">
    <source>
        <dbReference type="ARBA" id="ARBA00023015"/>
    </source>
</evidence>
<accession>C3ZKT7</accession>
<evidence type="ECO:0000256" key="5">
    <source>
        <dbReference type="ARBA" id="ARBA00022833"/>
    </source>
</evidence>
<dbReference type="InterPro" id="IPR013087">
    <property type="entry name" value="Znf_C2H2_type"/>
</dbReference>
<protein>
    <recommendedName>
        <fullName evidence="12">C2H2-type domain-containing protein</fullName>
    </recommendedName>
</protein>
<evidence type="ECO:0000256" key="2">
    <source>
        <dbReference type="ARBA" id="ARBA00022723"/>
    </source>
</evidence>
<feature type="domain" description="C2H2-type" evidence="12">
    <location>
        <begin position="182"/>
        <end position="205"/>
    </location>
</feature>
<keyword evidence="3" id="KW-0677">Repeat</keyword>
<dbReference type="PROSITE" id="PS50157">
    <property type="entry name" value="ZINC_FINGER_C2H2_2"/>
    <property type="match status" value="5"/>
</dbReference>
<evidence type="ECO:0000256" key="4">
    <source>
        <dbReference type="ARBA" id="ARBA00022771"/>
    </source>
</evidence>
<dbReference type="InterPro" id="IPR036236">
    <property type="entry name" value="Znf_C2H2_sf"/>
</dbReference>
<gene>
    <name evidence="13" type="ORF">BRAFLDRAFT_90039</name>
</gene>
<dbReference type="PANTHER" id="PTHR24384:SF189">
    <property type="entry name" value="C2H2-TYPE DOMAIN-CONTAINING PROTEIN-RELATED"/>
    <property type="match status" value="1"/>
</dbReference>
<evidence type="ECO:0000256" key="1">
    <source>
        <dbReference type="ARBA" id="ARBA00004123"/>
    </source>
</evidence>
<feature type="compositionally biased region" description="Polar residues" evidence="11">
    <location>
        <begin position="9"/>
        <end position="25"/>
    </location>
</feature>
<dbReference type="InParanoid" id="C3ZKT7"/>
<feature type="region of interest" description="Disordered" evidence="11">
    <location>
        <begin position="1"/>
        <end position="46"/>
    </location>
</feature>
<keyword evidence="7" id="KW-0238">DNA-binding</keyword>
<reference evidence="13" key="1">
    <citation type="journal article" date="2008" name="Nature">
        <title>The amphioxus genome and the evolution of the chordate karyotype.</title>
        <authorList>
            <consortium name="US DOE Joint Genome Institute (JGI-PGF)"/>
            <person name="Putnam N.H."/>
            <person name="Butts T."/>
            <person name="Ferrier D.E.K."/>
            <person name="Furlong R.F."/>
            <person name="Hellsten U."/>
            <person name="Kawashima T."/>
            <person name="Robinson-Rechavi M."/>
            <person name="Shoguchi E."/>
            <person name="Terry A."/>
            <person name="Yu J.-K."/>
            <person name="Benito-Gutierrez E.L."/>
            <person name="Dubchak I."/>
            <person name="Garcia-Fernandez J."/>
            <person name="Gibson-Brown J.J."/>
            <person name="Grigoriev I.V."/>
            <person name="Horton A.C."/>
            <person name="de Jong P.J."/>
            <person name="Jurka J."/>
            <person name="Kapitonov V.V."/>
            <person name="Kohara Y."/>
            <person name="Kuroki Y."/>
            <person name="Lindquist E."/>
            <person name="Lucas S."/>
            <person name="Osoegawa K."/>
            <person name="Pennacchio L.A."/>
            <person name="Salamov A.A."/>
            <person name="Satou Y."/>
            <person name="Sauka-Spengler T."/>
            <person name="Schmutz J."/>
            <person name="Shin-I T."/>
            <person name="Toyoda A."/>
            <person name="Bronner-Fraser M."/>
            <person name="Fujiyama A."/>
            <person name="Holland L.Z."/>
            <person name="Holland P.W.H."/>
            <person name="Satoh N."/>
            <person name="Rokhsar D.S."/>
        </authorList>
    </citation>
    <scope>NUCLEOTIDE SEQUENCE [LARGE SCALE GENOMIC DNA]</scope>
    <source>
        <strain evidence="13">S238N-H82</strain>
        <tissue evidence="13">Testes</tissue>
    </source>
</reference>